<dbReference type="InterPro" id="IPR016163">
    <property type="entry name" value="Ald_DH_C"/>
</dbReference>
<organism evidence="4 5">
    <name type="scientific">Pseudomonas paraeruginosa</name>
    <dbReference type="NCBI Taxonomy" id="2994495"/>
    <lineage>
        <taxon>Bacteria</taxon>
        <taxon>Pseudomonadati</taxon>
        <taxon>Pseudomonadota</taxon>
        <taxon>Gammaproteobacteria</taxon>
        <taxon>Pseudomonadales</taxon>
        <taxon>Pseudomonadaceae</taxon>
        <taxon>Pseudomonas</taxon>
    </lineage>
</organism>
<reference evidence="4 5" key="1">
    <citation type="submission" date="2018-02" db="EMBL/GenBank/DDBJ databases">
        <title>FDA/CDC Antimicrobial Resistant Isolate Bank Genome Sequencing.</title>
        <authorList>
            <person name="Benahmed F.H."/>
            <person name="Lutgring J.D."/>
            <person name="Yoo B."/>
            <person name="Machado M."/>
            <person name="Brown A."/>
            <person name="McAllister G."/>
            <person name="Perry A."/>
            <person name="Halpin A.L."/>
            <person name="Vavikolanu K."/>
            <person name="Ott S."/>
            <person name="Zhao X."/>
            <person name="Tallon L.J."/>
            <person name="Sadzewicz L."/>
            <person name="Aluvathingal J."/>
            <person name="Nadendla S."/>
            <person name="Voskania-kordi A."/>
            <person name="Simonyan V."/>
            <person name="Patel J."/>
            <person name="Shawar R.M."/>
        </authorList>
    </citation>
    <scope>NUCLEOTIDE SEQUENCE [LARGE SCALE GENOMIC DNA]</scope>
    <source>
        <strain evidence="4 5">AR_0356</strain>
    </source>
</reference>
<accession>A0A2R3IZ11</accession>
<evidence type="ECO:0000313" key="5">
    <source>
        <dbReference type="Proteomes" id="UP000238390"/>
    </source>
</evidence>
<sequence length="482" mass="51297">MNRHARHWIDAEWVDSTQQGQSLDPASGQPIGTYADGGRAEADAAIDAALRAFEEGPWKEDHALRAKVLEEIAAAFERHADRLIELLALENGKIKPEAAFEVGMVPGKLRYYAGLARSERGASGTPRPDVVSLVLREPMGVAGIIVPWNSPVVLLVRALAPALAAGTTVVAKMPAQTAQTNALVAQIIAEAPSLPSGVVNIFSESGSEGARQLIASPAVPVISFTGSTATGRAISAAGAQQLKRFGLELGGKTPQLVFDDADLDAALPVLEKSLTVFAGQFCMTGSRLLVQRGVAGRLRERLAQRLEAVRVGAAADPRSEMGPLIDKASVERVERAVRQAIDAGARVLVRGGPVREGPLAAGAFYRPTLLEVDDPALDIVQKETFGPVLTLQVFDSEEEGVALANDSEYGLAAGVWTRDVARSFRVARKIRAGTVWINDWARVYDEFEEGGYRQSGLGRLNGVAALDDFVEYKHISLSTGAA</sequence>
<dbReference type="Pfam" id="PF00171">
    <property type="entry name" value="Aldedh"/>
    <property type="match status" value="1"/>
</dbReference>
<gene>
    <name evidence="4" type="ORF">CSB93_4416</name>
</gene>
<dbReference type="EMBL" id="CP027169">
    <property type="protein sequence ID" value="AVK07149.1"/>
    <property type="molecule type" value="Genomic_DNA"/>
</dbReference>
<dbReference type="InterPro" id="IPR016161">
    <property type="entry name" value="Ald_DH/histidinol_DH"/>
</dbReference>
<evidence type="ECO:0000259" key="3">
    <source>
        <dbReference type="Pfam" id="PF00171"/>
    </source>
</evidence>
<protein>
    <submittedName>
        <fullName evidence="4">Aldehyde dehydrogenase family protein</fullName>
    </submittedName>
</protein>
<dbReference type="InterPro" id="IPR016162">
    <property type="entry name" value="Ald_DH_N"/>
</dbReference>
<dbReference type="RefSeq" id="WP_058145647.1">
    <property type="nucleotide sequence ID" value="NZ_CP027169.1"/>
</dbReference>
<evidence type="ECO:0000313" key="4">
    <source>
        <dbReference type="EMBL" id="AVK07149.1"/>
    </source>
</evidence>
<dbReference type="AlphaFoldDB" id="A0A2R3IZ11"/>
<dbReference type="Proteomes" id="UP000238390">
    <property type="component" value="Chromosome"/>
</dbReference>
<evidence type="ECO:0000256" key="1">
    <source>
        <dbReference type="ARBA" id="ARBA00009986"/>
    </source>
</evidence>
<keyword evidence="2" id="KW-0560">Oxidoreductase</keyword>
<comment type="similarity">
    <text evidence="1">Belongs to the aldehyde dehydrogenase family.</text>
</comment>
<evidence type="ECO:0000256" key="2">
    <source>
        <dbReference type="ARBA" id="ARBA00023002"/>
    </source>
</evidence>
<dbReference type="CDD" id="cd07120">
    <property type="entry name" value="ALDH_PsfA-ACA09737"/>
    <property type="match status" value="1"/>
</dbReference>
<proteinExistence type="inferred from homology"/>
<dbReference type="PANTHER" id="PTHR11699">
    <property type="entry name" value="ALDEHYDE DEHYDROGENASE-RELATED"/>
    <property type="match status" value="1"/>
</dbReference>
<dbReference type="SUPFAM" id="SSF53720">
    <property type="entry name" value="ALDH-like"/>
    <property type="match status" value="1"/>
</dbReference>
<dbReference type="GO" id="GO:0016620">
    <property type="term" value="F:oxidoreductase activity, acting on the aldehyde or oxo group of donors, NAD or NADP as acceptor"/>
    <property type="evidence" value="ECO:0007669"/>
    <property type="project" value="InterPro"/>
</dbReference>
<dbReference type="Gene3D" id="3.40.605.10">
    <property type="entry name" value="Aldehyde Dehydrogenase, Chain A, domain 1"/>
    <property type="match status" value="1"/>
</dbReference>
<name>A0A2R3IZ11_9PSED</name>
<dbReference type="Gene3D" id="3.40.309.10">
    <property type="entry name" value="Aldehyde Dehydrogenase, Chain A, domain 2"/>
    <property type="match status" value="1"/>
</dbReference>
<dbReference type="InterPro" id="IPR015590">
    <property type="entry name" value="Aldehyde_DH_dom"/>
</dbReference>
<dbReference type="FunFam" id="3.40.605.10:FF:000007">
    <property type="entry name" value="NAD/NADP-dependent betaine aldehyde dehydrogenase"/>
    <property type="match status" value="1"/>
</dbReference>
<feature type="domain" description="Aldehyde dehydrogenase" evidence="3">
    <location>
        <begin position="13"/>
        <end position="475"/>
    </location>
</feature>
<keyword evidence="5" id="KW-1185">Reference proteome</keyword>